<dbReference type="Pfam" id="PF00691">
    <property type="entry name" value="OmpA"/>
    <property type="match status" value="1"/>
</dbReference>
<name>A0A2Z4LX16_9FLAO</name>
<dbReference type="Proteomes" id="UP000248536">
    <property type="component" value="Chromosome"/>
</dbReference>
<evidence type="ECO:0000313" key="8">
    <source>
        <dbReference type="Proteomes" id="UP000248536"/>
    </source>
</evidence>
<dbReference type="AlphaFoldDB" id="A0A2Z4LX16"/>
<keyword evidence="3" id="KW-0998">Cell outer membrane</keyword>
<dbReference type="PROSITE" id="PS51123">
    <property type="entry name" value="OMPA_2"/>
    <property type="match status" value="1"/>
</dbReference>
<accession>A0A2Z4LX16</accession>
<dbReference type="InterPro" id="IPR050330">
    <property type="entry name" value="Bact_OuterMem_StrucFunc"/>
</dbReference>
<dbReference type="InterPro" id="IPR006665">
    <property type="entry name" value="OmpA-like"/>
</dbReference>
<feature type="domain" description="OmpA-like" evidence="6">
    <location>
        <begin position="488"/>
        <end position="605"/>
    </location>
</feature>
<evidence type="ECO:0000256" key="1">
    <source>
        <dbReference type="ARBA" id="ARBA00004442"/>
    </source>
</evidence>
<dbReference type="PROSITE" id="PS51257">
    <property type="entry name" value="PROKAR_LIPOPROTEIN"/>
    <property type="match status" value="1"/>
</dbReference>
<dbReference type="InterPro" id="IPR006664">
    <property type="entry name" value="OMP_bac"/>
</dbReference>
<comment type="subcellular location">
    <subcellularLocation>
        <location evidence="1">Cell outer membrane</location>
    </subcellularLocation>
</comment>
<keyword evidence="2 4" id="KW-0472">Membrane</keyword>
<evidence type="ECO:0000313" key="7">
    <source>
        <dbReference type="EMBL" id="AWX45827.1"/>
    </source>
</evidence>
<evidence type="ECO:0000256" key="2">
    <source>
        <dbReference type="ARBA" id="ARBA00023136"/>
    </source>
</evidence>
<proteinExistence type="predicted"/>
<dbReference type="GO" id="GO:0009279">
    <property type="term" value="C:cell outer membrane"/>
    <property type="evidence" value="ECO:0007669"/>
    <property type="project" value="UniProtKB-SubCell"/>
</dbReference>
<organism evidence="7 8">
    <name type="scientific">Flagellimonas maritima</name>
    <dbReference type="NCBI Taxonomy" id="1383885"/>
    <lineage>
        <taxon>Bacteria</taxon>
        <taxon>Pseudomonadati</taxon>
        <taxon>Bacteroidota</taxon>
        <taxon>Flavobacteriia</taxon>
        <taxon>Flavobacteriales</taxon>
        <taxon>Flavobacteriaceae</taxon>
        <taxon>Flagellimonas</taxon>
    </lineage>
</organism>
<feature type="region of interest" description="Disordered" evidence="5">
    <location>
        <begin position="23"/>
        <end position="48"/>
    </location>
</feature>
<dbReference type="Gene3D" id="3.30.1330.60">
    <property type="entry name" value="OmpA-like domain"/>
    <property type="match status" value="1"/>
</dbReference>
<dbReference type="CDD" id="cd07185">
    <property type="entry name" value="OmpA_C-like"/>
    <property type="match status" value="1"/>
</dbReference>
<evidence type="ECO:0000259" key="6">
    <source>
        <dbReference type="PROSITE" id="PS51123"/>
    </source>
</evidence>
<evidence type="ECO:0000256" key="4">
    <source>
        <dbReference type="PROSITE-ProRule" id="PRU00473"/>
    </source>
</evidence>
<gene>
    <name evidence="7" type="ORF">HME9304_02857</name>
</gene>
<keyword evidence="8" id="KW-1185">Reference proteome</keyword>
<dbReference type="PRINTS" id="PR01021">
    <property type="entry name" value="OMPADOMAIN"/>
</dbReference>
<dbReference type="KEGG" id="spon:HME9304_02857"/>
<evidence type="ECO:0000256" key="5">
    <source>
        <dbReference type="SAM" id="MobiDB-lite"/>
    </source>
</evidence>
<reference evidence="7 8" key="1">
    <citation type="submission" date="2018-06" db="EMBL/GenBank/DDBJ databases">
        <title>Spongiibacterium sp. HME9304 Genome sequencing and assembly.</title>
        <authorList>
            <person name="Kang H."/>
            <person name="Kim H."/>
            <person name="Joh K."/>
        </authorList>
    </citation>
    <scope>NUCLEOTIDE SEQUENCE [LARGE SCALE GENOMIC DNA]</scope>
    <source>
        <strain evidence="7 8">HME9304</strain>
    </source>
</reference>
<dbReference type="SUPFAM" id="SSF103088">
    <property type="entry name" value="OmpA-like"/>
    <property type="match status" value="1"/>
</dbReference>
<dbReference type="InterPro" id="IPR036737">
    <property type="entry name" value="OmpA-like_sf"/>
</dbReference>
<dbReference type="EMBL" id="CP030104">
    <property type="protein sequence ID" value="AWX45827.1"/>
    <property type="molecule type" value="Genomic_DNA"/>
</dbReference>
<evidence type="ECO:0000256" key="3">
    <source>
        <dbReference type="ARBA" id="ARBA00023237"/>
    </source>
</evidence>
<protein>
    <submittedName>
        <fullName evidence="7">Outer membrane protein class</fullName>
    </submittedName>
</protein>
<dbReference type="RefSeq" id="WP_112379179.1">
    <property type="nucleotide sequence ID" value="NZ_CP030104.1"/>
</dbReference>
<dbReference type="PANTHER" id="PTHR30329:SF21">
    <property type="entry name" value="LIPOPROTEIN YIAD-RELATED"/>
    <property type="match status" value="1"/>
</dbReference>
<sequence length="605" mass="66249">MKHFRTLIALLILFVSCNEIPSKEPTNTLGEIESDKTENSTDVSSEDVEASIEQLGGLFNTGEDGKGDNATLPEVEALQKLLEMSGMDDQGASEAFQELLTKDMSSSDMLTTEAILDMLEKSGVNREEMEKLISNPDSLAILAAEARKQREMDIKEKATLANKGKISKQQLKDKNTPTGVSLEEAILLVQAESGPDATMEKLKLIDSLAGTNVMEQMDLDDAQYVFNDVERKNEPKASPEEVNQIEQLRKLSGQLHSKKEGRELLAKLEKTERDITSGKLKASPRYQRAITHSKKTTKIFHSDIARKSKAAMKKFKQLNPDLYFGEEAGDTYIGSGFTKKAVYLPLGKLAFADKLIEVNHPKLLTKDSKNVLGEPDVIAGFDAEDITGIYSLGLAGDLTVQFLDNALTDVNGPDLYIFEIGAIEPTSLEISKDGKKWIKVGKIDGGVAEVDIAAFVEPGELFYYVRLKDLKEQSALPGADVDAIAAIGAAMRLNLDSKVLFGTGKSELKPEGIEALKELAKSISVLKRGNVIIEGHTDDVGSDETNRKLSLARAKSVSAQLKILIPSSNFRWKEIGLGESKPLVKNNSDVNRAKNRRVEVLVLPN</sequence>
<dbReference type="OrthoDB" id="9782229at2"/>
<dbReference type="PANTHER" id="PTHR30329">
    <property type="entry name" value="STATOR ELEMENT OF FLAGELLAR MOTOR COMPLEX"/>
    <property type="match status" value="1"/>
</dbReference>